<keyword evidence="1" id="KW-1133">Transmembrane helix</keyword>
<dbReference type="OrthoDB" id="2333381at2759"/>
<evidence type="ECO:0000313" key="2">
    <source>
        <dbReference type="EMBL" id="CAG8635133.1"/>
    </source>
</evidence>
<keyword evidence="1" id="KW-0472">Membrane</keyword>
<evidence type="ECO:0000256" key="1">
    <source>
        <dbReference type="SAM" id="Phobius"/>
    </source>
</evidence>
<proteinExistence type="predicted"/>
<feature type="transmembrane region" description="Helical" evidence="1">
    <location>
        <begin position="25"/>
        <end position="45"/>
    </location>
</feature>
<reference evidence="2" key="1">
    <citation type="submission" date="2021-06" db="EMBL/GenBank/DDBJ databases">
        <authorList>
            <person name="Kallberg Y."/>
            <person name="Tangrot J."/>
            <person name="Rosling A."/>
        </authorList>
    </citation>
    <scope>NUCLEOTIDE SEQUENCE</scope>
    <source>
        <strain evidence="2">FL130A</strain>
    </source>
</reference>
<feature type="transmembrane region" description="Helical" evidence="1">
    <location>
        <begin position="65"/>
        <end position="90"/>
    </location>
</feature>
<name>A0A9N9GUD6_9GLOM</name>
<feature type="transmembrane region" description="Helical" evidence="1">
    <location>
        <begin position="102"/>
        <end position="127"/>
    </location>
</feature>
<gene>
    <name evidence="2" type="ORF">ALEPTO_LOCUS9513</name>
</gene>
<feature type="transmembrane region" description="Helical" evidence="1">
    <location>
        <begin position="157"/>
        <end position="177"/>
    </location>
</feature>
<dbReference type="EMBL" id="CAJVPS010007473">
    <property type="protein sequence ID" value="CAG8635133.1"/>
    <property type="molecule type" value="Genomic_DNA"/>
</dbReference>
<accession>A0A9N9GUD6</accession>
<sequence>MSQPAETTFSLHSPRMKSCCCCFKLKTGVVIISILWLFYGLYRAITDLIAFQNRDKHTNNFFSHVYTYTIIEGILSLFIAIGALYGLFIVSFANKRRQLQNYVTIAWIIVVLQSFLKIANIVIVIAFKNSYMKYCKDQDYDEDTCMSSYNILLSVEIVQDLLAIIISIYFATVIAAYRTHRFEKETTAGVAE</sequence>
<evidence type="ECO:0000313" key="3">
    <source>
        <dbReference type="Proteomes" id="UP000789508"/>
    </source>
</evidence>
<keyword evidence="3" id="KW-1185">Reference proteome</keyword>
<dbReference type="Proteomes" id="UP000789508">
    <property type="component" value="Unassembled WGS sequence"/>
</dbReference>
<comment type="caution">
    <text evidence="2">The sequence shown here is derived from an EMBL/GenBank/DDBJ whole genome shotgun (WGS) entry which is preliminary data.</text>
</comment>
<protein>
    <submittedName>
        <fullName evidence="2">3681_t:CDS:1</fullName>
    </submittedName>
</protein>
<feature type="non-terminal residue" evidence="2">
    <location>
        <position position="192"/>
    </location>
</feature>
<organism evidence="2 3">
    <name type="scientific">Ambispora leptoticha</name>
    <dbReference type="NCBI Taxonomy" id="144679"/>
    <lineage>
        <taxon>Eukaryota</taxon>
        <taxon>Fungi</taxon>
        <taxon>Fungi incertae sedis</taxon>
        <taxon>Mucoromycota</taxon>
        <taxon>Glomeromycotina</taxon>
        <taxon>Glomeromycetes</taxon>
        <taxon>Archaeosporales</taxon>
        <taxon>Ambisporaceae</taxon>
        <taxon>Ambispora</taxon>
    </lineage>
</organism>
<keyword evidence="1" id="KW-0812">Transmembrane</keyword>
<dbReference type="AlphaFoldDB" id="A0A9N9GUD6"/>